<name>A0A8S5M5N3_9CAUD</name>
<reference evidence="1" key="1">
    <citation type="journal article" date="2021" name="Proc. Natl. Acad. Sci. U.S.A.">
        <title>A Catalog of Tens of Thousands of Viruses from Human Metagenomes Reveals Hidden Associations with Chronic Diseases.</title>
        <authorList>
            <person name="Tisza M.J."/>
            <person name="Buck C.B."/>
        </authorList>
    </citation>
    <scope>NUCLEOTIDE SEQUENCE</scope>
    <source>
        <strain evidence="1">CtH1110</strain>
    </source>
</reference>
<proteinExistence type="predicted"/>
<evidence type="ECO:0000313" key="1">
    <source>
        <dbReference type="EMBL" id="DAD77621.1"/>
    </source>
</evidence>
<accession>A0A8S5M5N3</accession>
<protein>
    <submittedName>
        <fullName evidence="1">Uncharacterized protein</fullName>
    </submittedName>
</protein>
<sequence length="96" mass="11442">MESLRDKLFEDMPEDERIAMFLRETDDGRTYPTQYFYDWHHRLTGSCDMGRKQFARDHGVDLEHGMMTLTEFLELTKDAYSGDVIRKVISKMQEVE</sequence>
<dbReference type="EMBL" id="BK014829">
    <property type="protein sequence ID" value="DAD77621.1"/>
    <property type="molecule type" value="Genomic_DNA"/>
</dbReference>
<organism evidence="1">
    <name type="scientific">Siphoviridae sp. ctH1110</name>
    <dbReference type="NCBI Taxonomy" id="2826226"/>
    <lineage>
        <taxon>Viruses</taxon>
        <taxon>Duplodnaviria</taxon>
        <taxon>Heunggongvirae</taxon>
        <taxon>Uroviricota</taxon>
        <taxon>Caudoviricetes</taxon>
    </lineage>
</organism>